<dbReference type="AlphaFoldDB" id="A0A2G9YRH7"/>
<comment type="caution">
    <text evidence="10">Lacks conserved residue(s) required for the propagation of feature annotation.</text>
</comment>
<dbReference type="Pfam" id="PF01921">
    <property type="entry name" value="tRNA-synt_1f"/>
    <property type="match status" value="1"/>
</dbReference>
<dbReference type="NCBIfam" id="TIGR00467">
    <property type="entry name" value="lysS_arch"/>
    <property type="match status" value="1"/>
</dbReference>
<dbReference type="InterPro" id="IPR042078">
    <property type="entry name" value="Lys-tRNA-ligase_SC_fold"/>
</dbReference>
<dbReference type="InterPro" id="IPR001412">
    <property type="entry name" value="aa-tRNA-synth_I_CS"/>
</dbReference>
<dbReference type="GO" id="GO:0005524">
    <property type="term" value="F:ATP binding"/>
    <property type="evidence" value="ECO:0007669"/>
    <property type="project" value="UniProtKB-UniRule"/>
</dbReference>
<keyword evidence="5 10" id="KW-0547">Nucleotide-binding</keyword>
<dbReference type="InterPro" id="IPR045462">
    <property type="entry name" value="aa-tRNA-synth_I_cd-bd"/>
</dbReference>
<evidence type="ECO:0000256" key="3">
    <source>
        <dbReference type="ARBA" id="ARBA00022490"/>
    </source>
</evidence>
<feature type="short sequence motif" description="'HIGH' region" evidence="10">
    <location>
        <begin position="29"/>
        <end position="37"/>
    </location>
</feature>
<dbReference type="InterPro" id="IPR014729">
    <property type="entry name" value="Rossmann-like_a/b/a_fold"/>
</dbReference>
<dbReference type="PANTHER" id="PTHR37940">
    <property type="entry name" value="LYSINE--TRNA LIGASE"/>
    <property type="match status" value="1"/>
</dbReference>
<dbReference type="EMBL" id="PCRM01000013">
    <property type="protein sequence ID" value="PIP21845.1"/>
    <property type="molecule type" value="Genomic_DNA"/>
</dbReference>
<name>A0A2G9YRH7_9BACT</name>
<evidence type="ECO:0000313" key="13">
    <source>
        <dbReference type="Proteomes" id="UP000231567"/>
    </source>
</evidence>
<dbReference type="Gene3D" id="6.10.20.10">
    <property type="entry name" value="Lysine tRNA ligase, stem contact fold domain"/>
    <property type="match status" value="1"/>
</dbReference>
<dbReference type="InterPro" id="IPR008925">
    <property type="entry name" value="aa_tRNA-synth_I_cd-bd_sf"/>
</dbReference>
<organism evidence="12 13">
    <name type="scientific">Candidatus Nealsonbacteria bacterium CG23_combo_of_CG06-09_8_20_14_all_40_13</name>
    <dbReference type="NCBI Taxonomy" id="1974724"/>
    <lineage>
        <taxon>Bacteria</taxon>
        <taxon>Candidatus Nealsoniibacteriota</taxon>
    </lineage>
</organism>
<dbReference type="PROSITE" id="PS00178">
    <property type="entry name" value="AA_TRNA_LIGASE_I"/>
    <property type="match status" value="1"/>
</dbReference>
<dbReference type="Gene3D" id="1.10.10.350">
    <property type="match status" value="1"/>
</dbReference>
<evidence type="ECO:0000256" key="7">
    <source>
        <dbReference type="ARBA" id="ARBA00022917"/>
    </source>
</evidence>
<dbReference type="GO" id="GO:0005737">
    <property type="term" value="C:cytoplasm"/>
    <property type="evidence" value="ECO:0007669"/>
    <property type="project" value="UniProtKB-SubCell"/>
</dbReference>
<dbReference type="Proteomes" id="UP000231567">
    <property type="component" value="Unassembled WGS sequence"/>
</dbReference>
<dbReference type="GO" id="GO:0006430">
    <property type="term" value="P:lysyl-tRNA aminoacylation"/>
    <property type="evidence" value="ECO:0007669"/>
    <property type="project" value="UniProtKB-UniRule"/>
</dbReference>
<evidence type="ECO:0000259" key="11">
    <source>
        <dbReference type="Pfam" id="PF19269"/>
    </source>
</evidence>
<dbReference type="PANTHER" id="PTHR37940:SF1">
    <property type="entry name" value="LYSINE--TRNA LIGASE"/>
    <property type="match status" value="1"/>
</dbReference>
<proteinExistence type="inferred from homology"/>
<dbReference type="Gene3D" id="1.10.10.770">
    <property type="match status" value="1"/>
</dbReference>
<evidence type="ECO:0000256" key="5">
    <source>
        <dbReference type="ARBA" id="ARBA00022741"/>
    </source>
</evidence>
<dbReference type="InterPro" id="IPR020751">
    <property type="entry name" value="aa-tRNA-synth_I_codon-bd_sub2"/>
</dbReference>
<feature type="domain" description="Aminoacyl-tRNA synthetase class I anticodon-binding" evidence="11">
    <location>
        <begin position="428"/>
        <end position="505"/>
    </location>
</feature>
<keyword evidence="6 10" id="KW-0067">ATP-binding</keyword>
<reference evidence="12 13" key="1">
    <citation type="submission" date="2017-09" db="EMBL/GenBank/DDBJ databases">
        <title>Depth-based differentiation of microbial function through sediment-hosted aquifers and enrichment of novel symbionts in the deep terrestrial subsurface.</title>
        <authorList>
            <person name="Probst A.J."/>
            <person name="Ladd B."/>
            <person name="Jarett J.K."/>
            <person name="Geller-Mcgrath D.E."/>
            <person name="Sieber C.M."/>
            <person name="Emerson J.B."/>
            <person name="Anantharaman K."/>
            <person name="Thomas B.C."/>
            <person name="Malmstrom R."/>
            <person name="Stieglmeier M."/>
            <person name="Klingl A."/>
            <person name="Woyke T."/>
            <person name="Ryan C.M."/>
            <person name="Banfield J.F."/>
        </authorList>
    </citation>
    <scope>NUCLEOTIDE SEQUENCE [LARGE SCALE GENOMIC DNA]</scope>
    <source>
        <strain evidence="12">CG23_combo_of_CG06-09_8_20_14_all_40_13</strain>
    </source>
</reference>
<evidence type="ECO:0000256" key="2">
    <source>
        <dbReference type="ARBA" id="ARBA00005594"/>
    </source>
</evidence>
<evidence type="ECO:0000256" key="1">
    <source>
        <dbReference type="ARBA" id="ARBA00004496"/>
    </source>
</evidence>
<protein>
    <recommendedName>
        <fullName evidence="10">Lysine--tRNA ligase</fullName>
        <ecNumber evidence="10">6.1.1.6</ecNumber>
    </recommendedName>
    <alternativeName>
        <fullName evidence="10">Lysyl-tRNA synthetase</fullName>
        <shortName evidence="10">LysRS</shortName>
    </alternativeName>
</protein>
<evidence type="ECO:0000313" key="12">
    <source>
        <dbReference type="EMBL" id="PIP21845.1"/>
    </source>
</evidence>
<keyword evidence="4 10" id="KW-0436">Ligase</keyword>
<dbReference type="HAMAP" id="MF_00177">
    <property type="entry name" value="Lys_tRNA_synth_class1"/>
    <property type="match status" value="1"/>
</dbReference>
<comment type="catalytic activity">
    <reaction evidence="9 10">
        <text>tRNA(Lys) + L-lysine + ATP = L-lysyl-tRNA(Lys) + AMP + diphosphate</text>
        <dbReference type="Rhea" id="RHEA:20792"/>
        <dbReference type="Rhea" id="RHEA-COMP:9696"/>
        <dbReference type="Rhea" id="RHEA-COMP:9697"/>
        <dbReference type="ChEBI" id="CHEBI:30616"/>
        <dbReference type="ChEBI" id="CHEBI:32551"/>
        <dbReference type="ChEBI" id="CHEBI:33019"/>
        <dbReference type="ChEBI" id="CHEBI:78442"/>
        <dbReference type="ChEBI" id="CHEBI:78529"/>
        <dbReference type="ChEBI" id="CHEBI:456215"/>
        <dbReference type="EC" id="6.1.1.6"/>
    </reaction>
</comment>
<dbReference type="GO" id="GO:0004824">
    <property type="term" value="F:lysine-tRNA ligase activity"/>
    <property type="evidence" value="ECO:0007669"/>
    <property type="project" value="UniProtKB-UniRule"/>
</dbReference>
<dbReference type="Gene3D" id="3.40.50.620">
    <property type="entry name" value="HUPs"/>
    <property type="match status" value="2"/>
</dbReference>
<dbReference type="Pfam" id="PF19269">
    <property type="entry name" value="Anticodon_2"/>
    <property type="match status" value="1"/>
</dbReference>
<evidence type="ECO:0000256" key="6">
    <source>
        <dbReference type="ARBA" id="ARBA00022840"/>
    </source>
</evidence>
<evidence type="ECO:0000256" key="10">
    <source>
        <dbReference type="HAMAP-Rule" id="MF_00177"/>
    </source>
</evidence>
<gene>
    <name evidence="10" type="primary">lysS</name>
    <name evidence="12" type="ORF">COX39_00775</name>
</gene>
<comment type="similarity">
    <text evidence="2 10">Belongs to the class-I aminoacyl-tRNA synthetase family.</text>
</comment>
<dbReference type="SUPFAM" id="SSF48163">
    <property type="entry name" value="An anticodon-binding domain of class I aminoacyl-tRNA synthetases"/>
    <property type="match status" value="1"/>
</dbReference>
<keyword evidence="3 10" id="KW-0963">Cytoplasm</keyword>
<dbReference type="EC" id="6.1.1.6" evidence="10"/>
<keyword evidence="7 10" id="KW-0648">Protein biosynthesis</keyword>
<evidence type="ECO:0000256" key="8">
    <source>
        <dbReference type="ARBA" id="ARBA00023146"/>
    </source>
</evidence>
<feature type="short sequence motif" description="'KMSKS' region" evidence="10">
    <location>
        <begin position="276"/>
        <end position="280"/>
    </location>
</feature>
<keyword evidence="8 10" id="KW-0030">Aminoacyl-tRNA synthetase</keyword>
<comment type="subcellular location">
    <subcellularLocation>
        <location evidence="1 10">Cytoplasm</location>
    </subcellularLocation>
</comment>
<dbReference type="InterPro" id="IPR002904">
    <property type="entry name" value="Lys-tRNA-ligase"/>
</dbReference>
<sequence length="508" mass="58131">MEKFWVDQIVEEILKVKKANFNIATGITPSGPIHIGNMREVITADIIFKILQAKKHQPTLFYIADDLDPLRKLYPFLPKEFEKYIGMPLCNIPCPCAKHENYAQHFLKPFFASVKALDIPLQIYYSSKLYKDGKMTDVIEEALKNTTKIVDILSKVTGRKMPAGWSPYNPICDKCGKITGTKVLNFDLDQKLVFYECSCSHRGQANFAKGEGKLSWRVDWPARWKVLDIKIEPMGKDHAAAGGSWDSGEILSKEIFHFPTPYPIFFEWVHLKGKGAMSSSQNIAFEAAEMLKVASPEILRYLFVRSKPSRHIDFDPKDGLPNLIEEYASLQKKAKTTVEKRAMQLSQISQQAALILPLNHLTTVIQASAGNFAETKRLLKQSGHQEIIKNETVLKEQIARANYWLENYADEKMKFVIQKTVPQNIKFSKGQQELLKKIADYLKKQKIESDKLHNFIYETGRQLGLSPKETFQPFYQAILAKDFGPKLGWFLALLPKDFVLKRLQEVPR</sequence>
<comment type="caution">
    <text evidence="12">The sequence shown here is derived from an EMBL/GenBank/DDBJ whole genome shotgun (WGS) entry which is preliminary data.</text>
</comment>
<dbReference type="SUPFAM" id="SSF52374">
    <property type="entry name" value="Nucleotidylyl transferase"/>
    <property type="match status" value="1"/>
</dbReference>
<dbReference type="GO" id="GO:0000049">
    <property type="term" value="F:tRNA binding"/>
    <property type="evidence" value="ECO:0007669"/>
    <property type="project" value="InterPro"/>
</dbReference>
<accession>A0A2G9YRH7</accession>
<evidence type="ECO:0000256" key="9">
    <source>
        <dbReference type="ARBA" id="ARBA00048573"/>
    </source>
</evidence>
<evidence type="ECO:0000256" key="4">
    <source>
        <dbReference type="ARBA" id="ARBA00022598"/>
    </source>
</evidence>